<dbReference type="InterPro" id="IPR027417">
    <property type="entry name" value="P-loop_NTPase"/>
</dbReference>
<dbReference type="SMART" id="SM00382">
    <property type="entry name" value="AAA"/>
    <property type="match status" value="1"/>
</dbReference>
<dbReference type="Gene3D" id="3.40.50.300">
    <property type="entry name" value="P-loop containing nucleotide triphosphate hydrolases"/>
    <property type="match status" value="1"/>
</dbReference>
<dbReference type="GO" id="GO:0005524">
    <property type="term" value="F:ATP binding"/>
    <property type="evidence" value="ECO:0007669"/>
    <property type="project" value="InterPro"/>
</dbReference>
<proteinExistence type="predicted"/>
<dbReference type="InterPro" id="IPR050764">
    <property type="entry name" value="CbbQ/NirQ/NorQ/GpvN"/>
</dbReference>
<dbReference type="Gene3D" id="1.10.8.80">
    <property type="entry name" value="Magnesium chelatase subunit I, C-Terminal domain"/>
    <property type="match status" value="1"/>
</dbReference>
<name>A0A5B8CTK0_9PROT</name>
<dbReference type="AlphaFoldDB" id="A0A5B8CTK0"/>
<accession>A0A5B8CTK0</accession>
<dbReference type="EMBL" id="CP040946">
    <property type="protein sequence ID" value="QDC44664.1"/>
    <property type="molecule type" value="Genomic_DNA"/>
</dbReference>
<reference evidence="3" key="1">
    <citation type="journal article" date="2019" name="ISME J.">
        <title>Evolution in action: habitat transition from sediment to the pelagial leads to genome streamlining in Methylophilaceae.</title>
        <authorList>
            <person name="Salcher M."/>
            <person name="Schaefle D."/>
            <person name="Kaspar M."/>
            <person name="Neuenschwander S.M."/>
            <person name="Ghai R."/>
        </authorList>
    </citation>
    <scope>NUCLEOTIDE SEQUENCE [LARGE SCALE GENOMIC DNA]</scope>
    <source>
        <strain evidence="3">MMS-M-51</strain>
    </source>
</reference>
<protein>
    <submittedName>
        <fullName evidence="2">MoxR family ATPase</fullName>
    </submittedName>
</protein>
<evidence type="ECO:0000313" key="2">
    <source>
        <dbReference type="EMBL" id="QDC44664.1"/>
    </source>
</evidence>
<dbReference type="InterPro" id="IPR011703">
    <property type="entry name" value="ATPase_AAA-3"/>
</dbReference>
<feature type="domain" description="AAA+ ATPase" evidence="1">
    <location>
        <begin position="41"/>
        <end position="185"/>
    </location>
</feature>
<dbReference type="PIRSF" id="PIRSF002849">
    <property type="entry name" value="AAA_ATPase_chaperone_MoxR_prd"/>
    <property type="match status" value="1"/>
</dbReference>
<keyword evidence="3" id="KW-1185">Reference proteome</keyword>
<dbReference type="OrthoDB" id="9808397at2"/>
<dbReference type="SUPFAM" id="SSF52540">
    <property type="entry name" value="P-loop containing nucleoside triphosphate hydrolases"/>
    <property type="match status" value="1"/>
</dbReference>
<sequence length="339" mass="37959">MEKQIALSEWRERACAFEQALNSVVLGMSAQVRALTIAIFSRGHVLLEGDVGVGKTTLLRAAAQLLGGGYQRIEGAIDLMPSDFLYHAYIDEHGQAAVQPGPLLQHDDALAVFFFNEINRARPQAHALFLRLMAERSVNAFNREYRFPHLTVFADRNRLEREETFEIPAAARDRFLMEISVQAPDARDLQRALMFDTRFYDVDALISSLPAGLTPYDQLNAVAETIQASVRAELPLQEYAVDLWRVLKDPLAAGIQLPDVDMSRLLAGGASPRGTAMLMRSARTRAWIEGRDYLTPDDIRAVWPFVMTHRVFFNGTYALQHARLAPLLLRAVLDKVSAP</sequence>
<dbReference type="Pfam" id="PF17863">
    <property type="entry name" value="AAA_lid_2"/>
    <property type="match status" value="1"/>
</dbReference>
<gene>
    <name evidence="2" type="ORF">FIU01_09055</name>
</gene>
<dbReference type="PANTHER" id="PTHR42759">
    <property type="entry name" value="MOXR FAMILY PROTEIN"/>
    <property type="match status" value="1"/>
</dbReference>
<evidence type="ECO:0000313" key="3">
    <source>
        <dbReference type="Proteomes" id="UP000311008"/>
    </source>
</evidence>
<dbReference type="InterPro" id="IPR003593">
    <property type="entry name" value="AAA+_ATPase"/>
</dbReference>
<dbReference type="GO" id="GO:0016887">
    <property type="term" value="F:ATP hydrolysis activity"/>
    <property type="evidence" value="ECO:0007669"/>
    <property type="project" value="InterPro"/>
</dbReference>
<dbReference type="RefSeq" id="WP_140003994.1">
    <property type="nucleotide sequence ID" value="NZ_CP040946.1"/>
</dbReference>
<dbReference type="Pfam" id="PF07726">
    <property type="entry name" value="AAA_3"/>
    <property type="match status" value="1"/>
</dbReference>
<dbReference type="InterPro" id="IPR041628">
    <property type="entry name" value="ChlI/MoxR_AAA_lid"/>
</dbReference>
<dbReference type="KEGG" id="mmec:FIU01_09055"/>
<organism evidence="2 3">
    <name type="scientific">Methylophilus medardicus</name>
    <dbReference type="NCBI Taxonomy" id="2588534"/>
    <lineage>
        <taxon>Bacteria</taxon>
        <taxon>Pseudomonadati</taxon>
        <taxon>Pseudomonadota</taxon>
        <taxon>Betaproteobacteria</taxon>
        <taxon>Nitrosomonadales</taxon>
        <taxon>Methylophilaceae</taxon>
        <taxon>Methylophilus</taxon>
    </lineage>
</organism>
<dbReference type="PANTHER" id="PTHR42759:SF6">
    <property type="entry name" value="REGULATORY PROTEIN-RELATED"/>
    <property type="match status" value="1"/>
</dbReference>
<evidence type="ECO:0000259" key="1">
    <source>
        <dbReference type="SMART" id="SM00382"/>
    </source>
</evidence>
<dbReference type="CDD" id="cd00009">
    <property type="entry name" value="AAA"/>
    <property type="match status" value="1"/>
</dbReference>
<dbReference type="Proteomes" id="UP000311008">
    <property type="component" value="Chromosome"/>
</dbReference>